<dbReference type="GO" id="GO:0042803">
    <property type="term" value="F:protein homodimerization activity"/>
    <property type="evidence" value="ECO:0007669"/>
    <property type="project" value="TreeGrafter"/>
</dbReference>
<sequence>MDFNLFSLILCLTDIGSWLELFGFQLHNVLPGFPKPELENLELTYELLQLQTKTQEWDPGKTILGIQCELQKQLRNFISLDQLPMTPRYNDGRCPEGGKQPRFAAIPSVFGKGIKFAIKDGIVTADIIGVANEDSRRLAAILNNAHYLENLHFTIDGRDTHYFIKLGSLEEDLVLIGNTGGRRILENGVNVTVSQMTSVLNGRTRRFADIQLQHGALCFNIRYGTTVEEEKNHVLEIARQRAVAQAWTKEQRRLQEGEEGIRAWTEGEKQQLLSTGRVQGYDGYFVLSVEQYLELSDSANNIHFMRQSEIGRR</sequence>
<evidence type="ECO:0000256" key="1">
    <source>
        <dbReference type="ARBA" id="ARBA00022536"/>
    </source>
</evidence>
<dbReference type="PANTHER" id="PTHR11219">
    <property type="entry name" value="TENEURIN AND N-ACETYLGLUCOSAMINE-1-PHOSPHODIESTER ALPHA-N-ACETYLGLUCOSAMINIDASE"/>
    <property type="match status" value="1"/>
</dbReference>
<dbReference type="GO" id="GO:0050839">
    <property type="term" value="F:cell adhesion molecule binding"/>
    <property type="evidence" value="ECO:0007669"/>
    <property type="project" value="TreeGrafter"/>
</dbReference>
<dbReference type="GO" id="GO:0007157">
    <property type="term" value="P:heterophilic cell-cell adhesion via plasma membrane cell adhesion molecules"/>
    <property type="evidence" value="ECO:0007669"/>
    <property type="project" value="TreeGrafter"/>
</dbReference>
<name>A0A834DUP9_9CHIR</name>
<comment type="caution">
    <text evidence="6">The sequence shown here is derived from an EMBL/GenBank/DDBJ whole genome shotgun (WGS) entry which is preliminary data.</text>
</comment>
<feature type="chain" id="PRO_5032557836" description="Tox-GHH domain-containing protein" evidence="4">
    <location>
        <begin position="19"/>
        <end position="313"/>
    </location>
</feature>
<feature type="domain" description="Tox-GHH" evidence="5">
    <location>
        <begin position="229"/>
        <end position="306"/>
    </location>
</feature>
<reference evidence="6 7" key="1">
    <citation type="journal article" date="2020" name="Nature">
        <title>Six reference-quality genomes reveal evolution of bat adaptations.</title>
        <authorList>
            <person name="Jebb D."/>
            <person name="Huang Z."/>
            <person name="Pippel M."/>
            <person name="Hughes G.M."/>
            <person name="Lavrichenko K."/>
            <person name="Devanna P."/>
            <person name="Winkler S."/>
            <person name="Jermiin L.S."/>
            <person name="Skirmuntt E.C."/>
            <person name="Katzourakis A."/>
            <person name="Burkitt-Gray L."/>
            <person name="Ray D.A."/>
            <person name="Sullivan K.A.M."/>
            <person name="Roscito J.G."/>
            <person name="Kirilenko B.M."/>
            <person name="Davalos L.M."/>
            <person name="Corthals A.P."/>
            <person name="Power M.L."/>
            <person name="Jones G."/>
            <person name="Ransome R.D."/>
            <person name="Dechmann D.K.N."/>
            <person name="Locatelli A.G."/>
            <person name="Puechmaille S.J."/>
            <person name="Fedrigo O."/>
            <person name="Jarvis E.D."/>
            <person name="Hiller M."/>
            <person name="Vernes S.C."/>
            <person name="Myers E.W."/>
            <person name="Teeling E.C."/>
        </authorList>
    </citation>
    <scope>NUCLEOTIDE SEQUENCE [LARGE SCALE GENOMIC DNA]</scope>
    <source>
        <strain evidence="6">Bat1K_MPI-CBG_1</strain>
    </source>
</reference>
<evidence type="ECO:0000256" key="2">
    <source>
        <dbReference type="ARBA" id="ARBA00022737"/>
    </source>
</evidence>
<dbReference type="GO" id="GO:0046982">
    <property type="term" value="F:protein heterodimerization activity"/>
    <property type="evidence" value="ECO:0007669"/>
    <property type="project" value="TreeGrafter"/>
</dbReference>
<dbReference type="Proteomes" id="UP000664940">
    <property type="component" value="Unassembled WGS sequence"/>
</dbReference>
<evidence type="ECO:0000256" key="4">
    <source>
        <dbReference type="SAM" id="SignalP"/>
    </source>
</evidence>
<dbReference type="GO" id="GO:0048666">
    <property type="term" value="P:neuron development"/>
    <property type="evidence" value="ECO:0007669"/>
    <property type="project" value="TreeGrafter"/>
</dbReference>
<keyword evidence="2" id="KW-0677">Repeat</keyword>
<evidence type="ECO:0000313" key="7">
    <source>
        <dbReference type="Proteomes" id="UP000664940"/>
    </source>
</evidence>
<evidence type="ECO:0000256" key="3">
    <source>
        <dbReference type="ARBA" id="ARBA00023157"/>
    </source>
</evidence>
<organism evidence="6 7">
    <name type="scientific">Phyllostomus discolor</name>
    <name type="common">pale spear-nosed bat</name>
    <dbReference type="NCBI Taxonomy" id="89673"/>
    <lineage>
        <taxon>Eukaryota</taxon>
        <taxon>Metazoa</taxon>
        <taxon>Chordata</taxon>
        <taxon>Craniata</taxon>
        <taxon>Vertebrata</taxon>
        <taxon>Euteleostomi</taxon>
        <taxon>Mammalia</taxon>
        <taxon>Eutheria</taxon>
        <taxon>Laurasiatheria</taxon>
        <taxon>Chiroptera</taxon>
        <taxon>Yangochiroptera</taxon>
        <taxon>Phyllostomidae</taxon>
        <taxon>Phyllostominae</taxon>
        <taxon>Phyllostomus</taxon>
    </lineage>
</organism>
<gene>
    <name evidence="6" type="ORF">HJG60_012190</name>
</gene>
<feature type="signal peptide" evidence="4">
    <location>
        <begin position="1"/>
        <end position="18"/>
    </location>
</feature>
<dbReference type="InterPro" id="IPR028916">
    <property type="entry name" value="Tox-GHH_dom"/>
</dbReference>
<keyword evidence="4" id="KW-0732">Signal</keyword>
<accession>A0A834DUP9</accession>
<dbReference type="GO" id="GO:0043005">
    <property type="term" value="C:neuron projection"/>
    <property type="evidence" value="ECO:0007669"/>
    <property type="project" value="TreeGrafter"/>
</dbReference>
<dbReference type="AlphaFoldDB" id="A0A834DUP9"/>
<dbReference type="EMBL" id="JABVXQ010000009">
    <property type="protein sequence ID" value="KAF6090802.1"/>
    <property type="molecule type" value="Genomic_DNA"/>
</dbReference>
<evidence type="ECO:0000313" key="6">
    <source>
        <dbReference type="EMBL" id="KAF6090802.1"/>
    </source>
</evidence>
<dbReference type="InterPro" id="IPR051216">
    <property type="entry name" value="Teneurin"/>
</dbReference>
<dbReference type="Pfam" id="PF15636">
    <property type="entry name" value="Tox-GHH"/>
    <property type="match status" value="1"/>
</dbReference>
<keyword evidence="1" id="KW-0245">EGF-like domain</keyword>
<protein>
    <recommendedName>
        <fullName evidence="5">Tox-GHH domain-containing protein</fullName>
    </recommendedName>
</protein>
<keyword evidence="3" id="KW-1015">Disulfide bond</keyword>
<dbReference type="PANTHER" id="PTHR11219:SF7">
    <property type="entry name" value="TENEURIN-1"/>
    <property type="match status" value="1"/>
</dbReference>
<proteinExistence type="predicted"/>
<dbReference type="Pfam" id="PF23538">
    <property type="entry name" value="Teneurin_ABD"/>
    <property type="match status" value="1"/>
</dbReference>
<evidence type="ECO:0000259" key="5">
    <source>
        <dbReference type="Pfam" id="PF15636"/>
    </source>
</evidence>